<evidence type="ECO:0000313" key="9">
    <source>
        <dbReference type="Proteomes" id="UP001237592"/>
    </source>
</evidence>
<feature type="transmembrane region" description="Helical" evidence="5">
    <location>
        <begin position="445"/>
        <end position="463"/>
    </location>
</feature>
<dbReference type="RefSeq" id="WP_208672423.1">
    <property type="nucleotide sequence ID" value="NZ_CP049828.1"/>
</dbReference>
<evidence type="ECO:0000256" key="1">
    <source>
        <dbReference type="ARBA" id="ARBA00004141"/>
    </source>
</evidence>
<feature type="transmembrane region" description="Helical" evidence="5">
    <location>
        <begin position="317"/>
        <end position="340"/>
    </location>
</feature>
<gene>
    <name evidence="7" type="ORF">J3P46_19150</name>
    <name evidence="6" type="ORF">RB624_05480</name>
</gene>
<dbReference type="EMBL" id="CP071520">
    <property type="protein sequence ID" value="QSX94821.1"/>
    <property type="molecule type" value="Genomic_DNA"/>
</dbReference>
<dbReference type="GO" id="GO:0005886">
    <property type="term" value="C:plasma membrane"/>
    <property type="evidence" value="ECO:0007669"/>
    <property type="project" value="TreeGrafter"/>
</dbReference>
<dbReference type="AlphaFoldDB" id="A0AAJ4T3U8"/>
<dbReference type="GO" id="GO:0022857">
    <property type="term" value="F:transmembrane transporter activity"/>
    <property type="evidence" value="ECO:0007669"/>
    <property type="project" value="InterPro"/>
</dbReference>
<feature type="transmembrane region" description="Helical" evidence="5">
    <location>
        <begin position="214"/>
        <end position="243"/>
    </location>
</feature>
<feature type="transmembrane region" description="Helical" evidence="5">
    <location>
        <begin position="92"/>
        <end position="110"/>
    </location>
</feature>
<evidence type="ECO:0000313" key="6">
    <source>
        <dbReference type="EMBL" id="MDQ4625340.1"/>
    </source>
</evidence>
<evidence type="ECO:0000256" key="5">
    <source>
        <dbReference type="SAM" id="Phobius"/>
    </source>
</evidence>
<feature type="transmembrane region" description="Helical" evidence="5">
    <location>
        <begin position="122"/>
        <end position="144"/>
    </location>
</feature>
<keyword evidence="3 5" id="KW-1133">Transmembrane helix</keyword>
<dbReference type="Proteomes" id="UP000662821">
    <property type="component" value="Chromosome"/>
</dbReference>
<dbReference type="PANTHER" id="PTHR10283">
    <property type="entry name" value="SOLUTE CARRIER FAMILY 13 MEMBER"/>
    <property type="match status" value="1"/>
</dbReference>
<comment type="subcellular location">
    <subcellularLocation>
        <location evidence="1">Membrane</location>
        <topology evidence="1">Multi-pass membrane protein</topology>
    </subcellularLocation>
</comment>
<name>A0AAJ4T3U8_9BURK</name>
<evidence type="ECO:0000313" key="8">
    <source>
        <dbReference type="Proteomes" id="UP000662821"/>
    </source>
</evidence>
<evidence type="ECO:0000256" key="3">
    <source>
        <dbReference type="ARBA" id="ARBA00022989"/>
    </source>
</evidence>
<dbReference type="InterPro" id="IPR001898">
    <property type="entry name" value="SLC13A/DASS"/>
</dbReference>
<evidence type="ECO:0000313" key="7">
    <source>
        <dbReference type="EMBL" id="QSX94821.1"/>
    </source>
</evidence>
<sequence>MKSLSLALPLPVARLRALAAIAALTLASGLAAALYLPASMAGVVALLVFCISMWATALVPEYWPALAFFLVAMLCNMAPAQTVFSGLQSTTFWLLFSGAVMGAAIGHTGLGKRAAAILSRMLGRRYAGVIAGIVLFSVALAFVMPSGMGRVVLLIPITMAVAEHIGYGAGHNGRTGMLMAASFSSFLPTFAILPSNAPNMILSGMADNLYGVQIAYVDYLLLHFPVLGILKSVLLVLLILWMFPAADPVRAAAPAQRQGPMSAQETGLAVVLGGCLALWMTDGLHHVSPAWVGLAAALVCLWPAADLTSKKCLNQEINYGSLLFVAGVMGLGAVISESGLGEAVVHGLSRHARFATDTPLWNAAVLTVISTVVSLVTNLAGVPATMTPLAQDLAAVTGLPLMTVLMTQVLAFSNVCLPYQAPPLIFAMQAASLPVAAVTRLCLSLFILSLLILTPLDFVWWHVVGLL</sequence>
<accession>A0AAJ4T3U8</accession>
<proteinExistence type="predicted"/>
<dbReference type="Pfam" id="PF00939">
    <property type="entry name" value="Na_sulph_symp"/>
    <property type="match status" value="1"/>
</dbReference>
<feature type="transmembrane region" description="Helical" evidence="5">
    <location>
        <begin position="287"/>
        <end position="305"/>
    </location>
</feature>
<feature type="transmembrane region" description="Helical" evidence="5">
    <location>
        <begin position="176"/>
        <end position="194"/>
    </location>
</feature>
<feature type="transmembrane region" description="Helical" evidence="5">
    <location>
        <begin position="360"/>
        <end position="381"/>
    </location>
</feature>
<feature type="transmembrane region" description="Helical" evidence="5">
    <location>
        <begin position="35"/>
        <end position="55"/>
    </location>
</feature>
<evidence type="ECO:0000256" key="2">
    <source>
        <dbReference type="ARBA" id="ARBA00022692"/>
    </source>
</evidence>
<reference evidence="6 9" key="2">
    <citation type="submission" date="2023-08" db="EMBL/GenBank/DDBJ databases">
        <title>Draft genome sequence of Janthinobacterium lividum.</title>
        <authorList>
            <person name="Chun B.H."/>
            <person name="Lee Y."/>
        </authorList>
    </citation>
    <scope>NUCLEOTIDE SEQUENCE [LARGE SCALE GENOMIC DNA]</scope>
    <source>
        <strain evidence="6 9">AMJK</strain>
    </source>
</reference>
<protein>
    <submittedName>
        <fullName evidence="7">Anion permease</fullName>
    </submittedName>
    <submittedName>
        <fullName evidence="6">SLC13 family permease</fullName>
    </submittedName>
</protein>
<dbReference type="EMBL" id="JAVFKP010000001">
    <property type="protein sequence ID" value="MDQ4625340.1"/>
    <property type="molecule type" value="Genomic_DNA"/>
</dbReference>
<keyword evidence="9" id="KW-1185">Reference proteome</keyword>
<dbReference type="Proteomes" id="UP001237592">
    <property type="component" value="Unassembled WGS sequence"/>
</dbReference>
<organism evidence="7 8">
    <name type="scientific">Janthinobacterium lividum</name>
    <dbReference type="NCBI Taxonomy" id="29581"/>
    <lineage>
        <taxon>Bacteria</taxon>
        <taxon>Pseudomonadati</taxon>
        <taxon>Pseudomonadota</taxon>
        <taxon>Betaproteobacteria</taxon>
        <taxon>Burkholderiales</taxon>
        <taxon>Oxalobacteraceae</taxon>
        <taxon>Janthinobacterium</taxon>
    </lineage>
</organism>
<evidence type="ECO:0000256" key="4">
    <source>
        <dbReference type="ARBA" id="ARBA00023136"/>
    </source>
</evidence>
<keyword evidence="2 5" id="KW-0812">Transmembrane</keyword>
<reference evidence="7 8" key="1">
    <citation type="submission" date="2021-03" db="EMBL/GenBank/DDBJ databases">
        <title>Draft genome sequence of Janthinobacterium sp. strain PLB02 isolated from infected primmorphs (Lubomirskia baicalensis).</title>
        <authorList>
            <person name="Chernogor L.I."/>
            <person name="Belikov S.I."/>
            <person name="Petrushin I.S."/>
        </authorList>
    </citation>
    <scope>NUCLEOTIDE SEQUENCE [LARGE SCALE GENOMIC DNA]</scope>
    <source>
        <strain evidence="7 8">PLB02</strain>
    </source>
</reference>
<keyword evidence="4 5" id="KW-0472">Membrane</keyword>